<evidence type="ECO:0000313" key="1">
    <source>
        <dbReference type="EMBL" id="KAJ7950072.1"/>
    </source>
</evidence>
<protein>
    <submittedName>
        <fullName evidence="1">Retrovirus-related Pol polyprotein from transposon TNT 1-94</fullName>
    </submittedName>
</protein>
<reference evidence="1" key="1">
    <citation type="journal article" date="2023" name="Science">
        <title>Elucidation of the pathway for biosynthesis of saponin adjuvants from the soapbark tree.</title>
        <authorList>
            <person name="Reed J."/>
            <person name="Orme A."/>
            <person name="El-Demerdash A."/>
            <person name="Owen C."/>
            <person name="Martin L.B.B."/>
            <person name="Misra R.C."/>
            <person name="Kikuchi S."/>
            <person name="Rejzek M."/>
            <person name="Martin A.C."/>
            <person name="Harkess A."/>
            <person name="Leebens-Mack J."/>
            <person name="Louveau T."/>
            <person name="Stephenson M.J."/>
            <person name="Osbourn A."/>
        </authorList>
    </citation>
    <scope>NUCLEOTIDE SEQUENCE</scope>
    <source>
        <strain evidence="1">S10</strain>
    </source>
</reference>
<gene>
    <name evidence="1" type="ORF">O6P43_026310</name>
</gene>
<keyword evidence="2" id="KW-1185">Reference proteome</keyword>
<evidence type="ECO:0000313" key="2">
    <source>
        <dbReference type="Proteomes" id="UP001163823"/>
    </source>
</evidence>
<dbReference type="AlphaFoldDB" id="A0AAD7L280"/>
<dbReference type="KEGG" id="qsa:O6P43_026310"/>
<organism evidence="1 2">
    <name type="scientific">Quillaja saponaria</name>
    <name type="common">Soap bark tree</name>
    <dbReference type="NCBI Taxonomy" id="32244"/>
    <lineage>
        <taxon>Eukaryota</taxon>
        <taxon>Viridiplantae</taxon>
        <taxon>Streptophyta</taxon>
        <taxon>Embryophyta</taxon>
        <taxon>Tracheophyta</taxon>
        <taxon>Spermatophyta</taxon>
        <taxon>Magnoliopsida</taxon>
        <taxon>eudicotyledons</taxon>
        <taxon>Gunneridae</taxon>
        <taxon>Pentapetalae</taxon>
        <taxon>rosids</taxon>
        <taxon>fabids</taxon>
        <taxon>Fabales</taxon>
        <taxon>Quillajaceae</taxon>
        <taxon>Quillaja</taxon>
    </lineage>
</organism>
<proteinExistence type="predicted"/>
<dbReference type="Proteomes" id="UP001163823">
    <property type="component" value="Chromosome 11"/>
</dbReference>
<dbReference type="EMBL" id="JARAOO010000011">
    <property type="protein sequence ID" value="KAJ7950072.1"/>
    <property type="molecule type" value="Genomic_DNA"/>
</dbReference>
<name>A0AAD7L280_QUISA</name>
<accession>A0AAD7L280</accession>
<sequence length="100" mass="11167">MVCTWPDNAHAVGIVKRYLSNPGMEHWEAVKWILRYLRGASNKCLCFGDSKPVLEGFAVVDYGQPVEISKRVNTLLFFPPNIINDVGEFALINRGASEGK</sequence>
<comment type="caution">
    <text evidence="1">The sequence shown here is derived from an EMBL/GenBank/DDBJ whole genome shotgun (WGS) entry which is preliminary data.</text>
</comment>